<reference evidence="1 2" key="1">
    <citation type="submission" date="2020-04" db="EMBL/GenBank/DDBJ databases">
        <authorList>
            <person name="Klaysubun C."/>
            <person name="Duangmal K."/>
            <person name="Lipun K."/>
        </authorList>
    </citation>
    <scope>NUCLEOTIDE SEQUENCE [LARGE SCALE GENOMIC DNA]</scope>
    <source>
        <strain evidence="1 2">JCM 11839</strain>
    </source>
</reference>
<gene>
    <name evidence="1" type="ORF">HF577_29470</name>
</gene>
<dbReference type="Proteomes" id="UP001296706">
    <property type="component" value="Unassembled WGS sequence"/>
</dbReference>
<organism evidence="1 2">
    <name type="scientific">Pseudonocardia xinjiangensis</name>
    <dbReference type="NCBI Taxonomy" id="75289"/>
    <lineage>
        <taxon>Bacteria</taxon>
        <taxon>Bacillati</taxon>
        <taxon>Actinomycetota</taxon>
        <taxon>Actinomycetes</taxon>
        <taxon>Pseudonocardiales</taxon>
        <taxon>Pseudonocardiaceae</taxon>
        <taxon>Pseudonocardia</taxon>
    </lineage>
</organism>
<protein>
    <submittedName>
        <fullName evidence="1">Uncharacterized protein</fullName>
    </submittedName>
</protein>
<comment type="caution">
    <text evidence="1">The sequence shown here is derived from an EMBL/GenBank/DDBJ whole genome shotgun (WGS) entry which is preliminary data.</text>
</comment>
<keyword evidence="2" id="KW-1185">Reference proteome</keyword>
<dbReference type="RefSeq" id="WP_169399252.1">
    <property type="nucleotide sequence ID" value="NZ_BAAAJH010000006.1"/>
</dbReference>
<sequence>MRSGSWAAVLPDLLAHIVDQLGPVVPEHLALTAAGPQVVLSTSQDRHRVVATETLGMPADVDRAGLAVVAAHMLVSSRIWWSRTCVRPGR</sequence>
<dbReference type="EMBL" id="JAAXKY010000135">
    <property type="protein sequence ID" value="NMH81211.1"/>
    <property type="molecule type" value="Genomic_DNA"/>
</dbReference>
<evidence type="ECO:0000313" key="2">
    <source>
        <dbReference type="Proteomes" id="UP001296706"/>
    </source>
</evidence>
<proteinExistence type="predicted"/>
<evidence type="ECO:0000313" key="1">
    <source>
        <dbReference type="EMBL" id="NMH81211.1"/>
    </source>
</evidence>
<accession>A0ABX1RLE0</accession>
<name>A0ABX1RLE0_9PSEU</name>